<dbReference type="GO" id="GO:0017000">
    <property type="term" value="P:antibiotic biosynthetic process"/>
    <property type="evidence" value="ECO:0007669"/>
    <property type="project" value="UniProtKB-KW"/>
</dbReference>
<gene>
    <name evidence="7" type="ORF">SAMN05421736_11216</name>
</gene>
<keyword evidence="5" id="KW-0045">Antibiotic biosynthesis</keyword>
<dbReference type="InterPro" id="IPR025110">
    <property type="entry name" value="AMP-bd_C"/>
</dbReference>
<dbReference type="NCBIfam" id="NF003417">
    <property type="entry name" value="PRK04813.1"/>
    <property type="match status" value="2"/>
</dbReference>
<dbReference type="Pfam" id="PF00975">
    <property type="entry name" value="Thioesterase"/>
    <property type="match status" value="1"/>
</dbReference>
<reference evidence="8" key="1">
    <citation type="submission" date="2016-10" db="EMBL/GenBank/DDBJ databases">
        <authorList>
            <person name="Varghese N."/>
            <person name="Submissions S."/>
        </authorList>
    </citation>
    <scope>NUCLEOTIDE SEQUENCE [LARGE SCALE GENOMIC DNA]</scope>
    <source>
        <strain evidence="8">SP</strain>
    </source>
</reference>
<dbReference type="SMART" id="SM00823">
    <property type="entry name" value="PKS_PP"/>
    <property type="match status" value="2"/>
</dbReference>
<dbReference type="FunFam" id="3.40.50.980:FF:000001">
    <property type="entry name" value="Non-ribosomal peptide synthetase"/>
    <property type="match status" value="2"/>
</dbReference>
<feature type="domain" description="Carrier" evidence="6">
    <location>
        <begin position="960"/>
        <end position="1035"/>
    </location>
</feature>
<dbReference type="GO" id="GO:0005829">
    <property type="term" value="C:cytosol"/>
    <property type="evidence" value="ECO:0007669"/>
    <property type="project" value="TreeGrafter"/>
</dbReference>
<accession>A0A1H3STY0</accession>
<dbReference type="InterPro" id="IPR006162">
    <property type="entry name" value="Ppantetheine_attach_site"/>
</dbReference>
<dbReference type="FunFam" id="3.40.50.12780:FF:000012">
    <property type="entry name" value="Non-ribosomal peptide synthetase"/>
    <property type="match status" value="2"/>
</dbReference>
<dbReference type="InterPro" id="IPR023213">
    <property type="entry name" value="CAT-like_dom_sf"/>
</dbReference>
<organism evidence="7 8">
    <name type="scientific">Evansella caseinilytica</name>
    <dbReference type="NCBI Taxonomy" id="1503961"/>
    <lineage>
        <taxon>Bacteria</taxon>
        <taxon>Bacillati</taxon>
        <taxon>Bacillota</taxon>
        <taxon>Bacilli</taxon>
        <taxon>Bacillales</taxon>
        <taxon>Bacillaceae</taxon>
        <taxon>Evansella</taxon>
    </lineage>
</organism>
<evidence type="ECO:0000256" key="5">
    <source>
        <dbReference type="ARBA" id="ARBA00023194"/>
    </source>
</evidence>
<dbReference type="Gene3D" id="3.40.50.1820">
    <property type="entry name" value="alpha/beta hydrolase"/>
    <property type="match status" value="1"/>
</dbReference>
<dbReference type="InterPro" id="IPR020845">
    <property type="entry name" value="AMP-binding_CS"/>
</dbReference>
<dbReference type="Pfam" id="PF00550">
    <property type="entry name" value="PP-binding"/>
    <property type="match status" value="2"/>
</dbReference>
<dbReference type="Gene3D" id="3.30.559.30">
    <property type="entry name" value="Nonribosomal peptide synthetase, condensation domain"/>
    <property type="match status" value="2"/>
</dbReference>
<dbReference type="InterPro" id="IPR045851">
    <property type="entry name" value="AMP-bd_C_sf"/>
</dbReference>
<dbReference type="GO" id="GO:0008610">
    <property type="term" value="P:lipid biosynthetic process"/>
    <property type="evidence" value="ECO:0007669"/>
    <property type="project" value="UniProtKB-ARBA"/>
</dbReference>
<dbReference type="SUPFAM" id="SSF53474">
    <property type="entry name" value="alpha/beta-Hydrolases"/>
    <property type="match status" value="1"/>
</dbReference>
<dbReference type="InterPro" id="IPR042099">
    <property type="entry name" value="ANL_N_sf"/>
</dbReference>
<dbReference type="Pfam" id="PF00501">
    <property type="entry name" value="AMP-binding"/>
    <property type="match status" value="2"/>
</dbReference>
<dbReference type="CDD" id="cd17643">
    <property type="entry name" value="A_NRPS_Cytc1-like"/>
    <property type="match status" value="1"/>
</dbReference>
<dbReference type="GO" id="GO:0043041">
    <property type="term" value="P:amino acid activation for nonribosomal peptide biosynthetic process"/>
    <property type="evidence" value="ECO:0007669"/>
    <property type="project" value="TreeGrafter"/>
</dbReference>
<evidence type="ECO:0000259" key="6">
    <source>
        <dbReference type="PROSITE" id="PS50075"/>
    </source>
</evidence>
<proteinExistence type="inferred from homology"/>
<protein>
    <submittedName>
        <fullName evidence="7">Nonribosomal peptide synthetase DhbF</fullName>
    </submittedName>
</protein>
<dbReference type="Gene3D" id="2.30.38.10">
    <property type="entry name" value="Luciferase, Domain 3"/>
    <property type="match status" value="1"/>
</dbReference>
<dbReference type="PROSITE" id="PS00012">
    <property type="entry name" value="PHOSPHOPANTETHEINE"/>
    <property type="match status" value="2"/>
</dbReference>
<dbReference type="FunFam" id="3.30.300.30:FF:000010">
    <property type="entry name" value="Enterobactin synthetase component F"/>
    <property type="match status" value="2"/>
</dbReference>
<dbReference type="PROSITE" id="PS00455">
    <property type="entry name" value="AMP_BINDING"/>
    <property type="match status" value="2"/>
</dbReference>
<comment type="cofactor">
    <cofactor evidence="1">
        <name>pantetheine 4'-phosphate</name>
        <dbReference type="ChEBI" id="CHEBI:47942"/>
    </cofactor>
</comment>
<dbReference type="Gene3D" id="3.30.300.30">
    <property type="match status" value="2"/>
</dbReference>
<dbReference type="PANTHER" id="PTHR45527:SF14">
    <property type="entry name" value="PLIPASTATIN SYNTHASE SUBUNIT B"/>
    <property type="match status" value="1"/>
</dbReference>
<dbReference type="EMBL" id="FNPI01000012">
    <property type="protein sequence ID" value="SDZ41128.1"/>
    <property type="molecule type" value="Genomic_DNA"/>
</dbReference>
<dbReference type="Pfam" id="PF00668">
    <property type="entry name" value="Condensation"/>
    <property type="match status" value="2"/>
</dbReference>
<dbReference type="FunFam" id="2.30.38.10:FF:000001">
    <property type="entry name" value="Non-ribosomal peptide synthetase PvdI"/>
    <property type="match status" value="2"/>
</dbReference>
<feature type="domain" description="Carrier" evidence="6">
    <location>
        <begin position="2036"/>
        <end position="2111"/>
    </location>
</feature>
<dbReference type="Proteomes" id="UP000198935">
    <property type="component" value="Unassembled WGS sequence"/>
</dbReference>
<dbReference type="SUPFAM" id="SSF56801">
    <property type="entry name" value="Acetyl-CoA synthetase-like"/>
    <property type="match status" value="2"/>
</dbReference>
<dbReference type="CDD" id="cd19538">
    <property type="entry name" value="LCL_NRPS"/>
    <property type="match status" value="1"/>
</dbReference>
<dbReference type="Gene3D" id="3.40.50.980">
    <property type="match status" value="2"/>
</dbReference>
<dbReference type="Pfam" id="PF13193">
    <property type="entry name" value="AMP-binding_C"/>
    <property type="match status" value="2"/>
</dbReference>
<dbReference type="GO" id="GO:0003824">
    <property type="term" value="F:catalytic activity"/>
    <property type="evidence" value="ECO:0007669"/>
    <property type="project" value="InterPro"/>
</dbReference>
<dbReference type="PROSITE" id="PS50075">
    <property type="entry name" value="CARRIER"/>
    <property type="match status" value="2"/>
</dbReference>
<dbReference type="SUPFAM" id="SSF52777">
    <property type="entry name" value="CoA-dependent acyltransferases"/>
    <property type="match status" value="4"/>
</dbReference>
<dbReference type="InterPro" id="IPR001242">
    <property type="entry name" value="Condensation_dom"/>
</dbReference>
<dbReference type="InterPro" id="IPR010071">
    <property type="entry name" value="AA_adenyl_dom"/>
</dbReference>
<evidence type="ECO:0000313" key="7">
    <source>
        <dbReference type="EMBL" id="SDZ41128.1"/>
    </source>
</evidence>
<dbReference type="NCBIfam" id="TIGR01733">
    <property type="entry name" value="AA-adenyl-dom"/>
    <property type="match status" value="2"/>
</dbReference>
<dbReference type="InterPro" id="IPR009081">
    <property type="entry name" value="PP-bd_ACP"/>
</dbReference>
<dbReference type="CDD" id="cd19533">
    <property type="entry name" value="starter-C_NRPS"/>
    <property type="match status" value="1"/>
</dbReference>
<keyword evidence="3" id="KW-0596">Phosphopantetheine</keyword>
<dbReference type="InterPro" id="IPR020806">
    <property type="entry name" value="PKS_PP-bd"/>
</dbReference>
<keyword evidence="4" id="KW-0597">Phosphoprotein</keyword>
<dbReference type="Gene3D" id="3.30.559.10">
    <property type="entry name" value="Chloramphenicol acetyltransferase-like domain"/>
    <property type="match status" value="2"/>
</dbReference>
<dbReference type="SUPFAM" id="SSF47336">
    <property type="entry name" value="ACP-like"/>
    <property type="match status" value="2"/>
</dbReference>
<dbReference type="STRING" id="1503961.SAMN05421736_11216"/>
<dbReference type="Gene3D" id="3.40.50.12780">
    <property type="entry name" value="N-terminal domain of ligase-like"/>
    <property type="match status" value="1"/>
</dbReference>
<dbReference type="OrthoDB" id="9765680at2"/>
<dbReference type="FunFam" id="1.10.1200.10:FF:000005">
    <property type="entry name" value="Nonribosomal peptide synthetase 1"/>
    <property type="match status" value="2"/>
</dbReference>
<dbReference type="FunFam" id="3.40.50.980:FF:000002">
    <property type="entry name" value="Enterobactin synthetase component F"/>
    <property type="match status" value="1"/>
</dbReference>
<sequence>MPDCLAVRLPLSAAQLGIWFAQQLDPENPIYNTGEYVDIAGAVDPELFARALRSVLLKAEALHARFGTDENGPWQLIERSADFPYQYIDVSAEENPADTAVRWMKEDLSKAVDLSRDKLFTTALFKIASNRFFWYQRIHHIAVDGYGASLIAQKVAKMYTALKNNQTPTEHFAPFAPILFEDEAYQSSEQMVRDQDFWKKRFKDQPEAVSLATRAARTSDTFLRRTAYLSPQQTMRLKQTAQRLRASWEELTMAATALYLYRMTGVTDIILGLPMMNRLGSATINVPAMVMNILPLRLSIHSKMSLAELLAHVRLEVGKTRRHQKYRHEYLRRDLKLLGDNQRLFGPLLNIMPFDSSLRFADHQGTTHPLAAGPVDDLTINVRVKGAGLDLTLDANPAVYQADELARHQQRLLQMLDGACGVNPDTSIGTVAVLLPEERQHVLQEWNKTVKQPPQESFLERIEQQATITPDAVAVVFEQERLTYSSLLKRVNQLAHLLVNHDVRPEQYVAIALPRSLETVISMLAVLKTGAAYLPLDMEYPQERLEWMLEDSRPACVITSSDVTAKLALPLAAQVIALDERETLEALATLPDTFDNKDVSSLHAAYVIYTSGSTGKPKGVVVTTGSLNNFLFAMQEKLSLKEQDRLLAVTTTAFDISALEIYLPLMSGAGVMLANKEKVRQPGELAALIADHGVTIMQATPTLWQLLVTYQPDSVAGLRVLVGGEALTSNLATAFQRLNCEVTNLYGPTETTIWSTAATVCEEGSKTPAIGRPIWNTQVYVLDKCLQPVPPGVIGELYIAGAGLARGYLKRPDLTADRFVANPFGEAGSRMYRTGDLVRWNHGGSLAYIGRGDHQWKIRGFRIEIGEIEAVLMRHDDVRQAAVSVREDAAGDKRIIAYIVPYSDKFDAGELRQFLNNSLPEYMVPSSFLMIDQLPLTPNGKVDRKALPLPDMLLSDNARNARTPQEELLCEIFAEVLRLPHAGIDDHFFESGGHSLTAVQLLNRIRDIFGIELTIAAIFDFPTVASLAKQLEKADTARPQVMAMERTENLPLSFAQQRLWFLYCLEGPAHVYNIPVVIRLSGELHFGALQQALNDVSARHEPLRTIFPDHQGTPYQLILPPEEARPAVTRMDVEEGELPKKIAAFIRYRFDLATEPAIRAQLYRLHSDEHVLVILLHHIVADGWSVSALSKDIVVSYNAYCRKEKPQYPSLPLQYADYALWQQNAAEKDEAYQALMTKQLAYWKKQLADLPDELELPSDYPRPAVSSFEGGIVNFEIPAQLHQQLLALAQENKVSLFMVLQAGFAVLLTRLGAGTDIPIGSPVAGRSDDVLEQLVGLFVNTLVLRMDTAGNPSFRALLERVRAVNLSAYENQDLPFERLVEVLNPVRSRAKHPLFQVMFVFQNIPGPKLDLRGLDSRLEIRNTGSAKFDLTLELQERRRRDGSPAGLVGFLEYSSDLFKASTVEGFSRRLVQLFKIISGNPDLPIGDADLLLPEERDMLYKKAAHDIGENSTAVLPQLFEEQVQRSPDFPAVVHNGIEVSYLQLNKQANKLAHLLIEKGIGPEKTVALALPRSVSMIAAVLAVLKAGGTYLPLDAAYPEERILYMLEDARPTYIITDCDAAAQLPHFPGAELLILDEERTLKRLAVKAETNPTNQLRIQPLSAAHAAYIIYTSGSTGKPKGVVIPHQNVVRLFRATSQWFRFSAKDVWTLFHSYAFDFSVWEIWGPLLYGGKLVIVPYRISRSPQEFLKLLADEKVTVLNQTPSAFYQLMQADKEHSSLSQQLSLRTVIFGGEALELQRLEAWYERHAYDRPQLVNMYGITETTVHVSYLELNNQVIAEKANSLIGENIPDLHIYILDDRLQPVPAGVIGEMYVAGAGLARGYLGRPELTADRFVANPYGASGSRMYRTGDLAKWRMDGSFDYIGRADQQVKIRGFRIELGEIEAVLTRHPALEQAAVVIREDRPGDKRLVAYVVPAENRSLNPGELRKYAAASLPDYMVPSAVININAIPLTANGKLDRNALPEPALPLAAADGGPRTPQEELLCGLFAEILHLPRVGIDDHFFELGGHSLLAVQLIARIRETLGSELTIGDLFEAPTVSELAARLETGGKQGALDVLLPLRPASGKPPLFCVHPAGGLSWCYAGLMTSVGKDIPIYGLQARGIGQNGRLPGSIDEMAADYIMQMKTVQPDGPYYLLGWSLGGNVIHAIGTQLQEMGEEVALMAMLDAYPSHFLPITQAPDEQEALIALLALGGYDPEMMDGKPLTIENAMDILRRDGSALASLDQAAILNLKETYVNSVRILGEYKPRRFDGDVLFFASTIIPNWFAPIAAETWLPYISGEIDKYEIACRHKDMCQPRPLAEIGQIVQEKLPGRKKGVDVQ</sequence>
<name>A0A1H3STY0_9BACI</name>
<comment type="similarity">
    <text evidence="2">Belongs to the ATP-dependent AMP-binding enzyme family.</text>
</comment>
<dbReference type="InterPro" id="IPR036736">
    <property type="entry name" value="ACP-like_sf"/>
</dbReference>
<evidence type="ECO:0000256" key="4">
    <source>
        <dbReference type="ARBA" id="ARBA00022553"/>
    </source>
</evidence>
<dbReference type="InterPro" id="IPR001031">
    <property type="entry name" value="Thioesterase"/>
</dbReference>
<dbReference type="PANTHER" id="PTHR45527">
    <property type="entry name" value="NONRIBOSOMAL PEPTIDE SYNTHETASE"/>
    <property type="match status" value="1"/>
</dbReference>
<dbReference type="InterPro" id="IPR029058">
    <property type="entry name" value="AB_hydrolase_fold"/>
</dbReference>
<dbReference type="GO" id="GO:0044550">
    <property type="term" value="P:secondary metabolite biosynthetic process"/>
    <property type="evidence" value="ECO:0007669"/>
    <property type="project" value="UniProtKB-ARBA"/>
</dbReference>
<dbReference type="InterPro" id="IPR000873">
    <property type="entry name" value="AMP-dep_synth/lig_dom"/>
</dbReference>
<dbReference type="GO" id="GO:0031177">
    <property type="term" value="F:phosphopantetheine binding"/>
    <property type="evidence" value="ECO:0007669"/>
    <property type="project" value="InterPro"/>
</dbReference>
<evidence type="ECO:0000256" key="1">
    <source>
        <dbReference type="ARBA" id="ARBA00001957"/>
    </source>
</evidence>
<evidence type="ECO:0000256" key="2">
    <source>
        <dbReference type="ARBA" id="ARBA00006432"/>
    </source>
</evidence>
<evidence type="ECO:0000313" key="8">
    <source>
        <dbReference type="Proteomes" id="UP000198935"/>
    </source>
</evidence>
<dbReference type="CDD" id="cd12116">
    <property type="entry name" value="A_NRPS_Ta1_like"/>
    <property type="match status" value="1"/>
</dbReference>
<dbReference type="Gene3D" id="1.10.1200.10">
    <property type="entry name" value="ACP-like"/>
    <property type="match status" value="1"/>
</dbReference>
<keyword evidence="8" id="KW-1185">Reference proteome</keyword>
<evidence type="ECO:0000256" key="3">
    <source>
        <dbReference type="ARBA" id="ARBA00022450"/>
    </source>
</evidence>